<sequence length="148" mass="17047">MNRAGKYSQLLDDYLNNMNVDLHIPRELQEEKERIKKLKEAAKFENAKQENREYTPAARSYSTEFTKQFLVDPSIPDTEDMERLNGSLTIPEMEEIMPDINAPFSEFDLARIDERLRTLGIDPSLASIGESDNDESTCKDLESQEVDL</sequence>
<dbReference type="EMBL" id="FN653018">
    <property type="protein sequence ID" value="CBY21957.1"/>
    <property type="molecule type" value="Genomic_DNA"/>
</dbReference>
<evidence type="ECO:0000313" key="3">
    <source>
        <dbReference type="Proteomes" id="UP000001307"/>
    </source>
</evidence>
<organism evidence="2">
    <name type="scientific">Oikopleura dioica</name>
    <name type="common">Tunicate</name>
    <dbReference type="NCBI Taxonomy" id="34765"/>
    <lineage>
        <taxon>Eukaryota</taxon>
        <taxon>Metazoa</taxon>
        <taxon>Chordata</taxon>
        <taxon>Tunicata</taxon>
        <taxon>Appendicularia</taxon>
        <taxon>Copelata</taxon>
        <taxon>Oikopleuridae</taxon>
        <taxon>Oikopleura</taxon>
    </lineage>
</organism>
<evidence type="ECO:0000256" key="1">
    <source>
        <dbReference type="SAM" id="MobiDB-lite"/>
    </source>
</evidence>
<feature type="region of interest" description="Disordered" evidence="1">
    <location>
        <begin position="124"/>
        <end position="148"/>
    </location>
</feature>
<dbReference type="OrthoDB" id="10327618at2759"/>
<reference evidence="2" key="1">
    <citation type="journal article" date="2010" name="Science">
        <title>Plasticity of animal genome architecture unmasked by rapid evolution of a pelagic tunicate.</title>
        <authorList>
            <person name="Denoeud F."/>
            <person name="Henriet S."/>
            <person name="Mungpakdee S."/>
            <person name="Aury J.M."/>
            <person name="Da Silva C."/>
            <person name="Brinkmann H."/>
            <person name="Mikhaleva J."/>
            <person name="Olsen L.C."/>
            <person name="Jubin C."/>
            <person name="Canestro C."/>
            <person name="Bouquet J.M."/>
            <person name="Danks G."/>
            <person name="Poulain J."/>
            <person name="Campsteijn C."/>
            <person name="Adamski M."/>
            <person name="Cross I."/>
            <person name="Yadetie F."/>
            <person name="Muffato M."/>
            <person name="Louis A."/>
            <person name="Butcher S."/>
            <person name="Tsagkogeorga G."/>
            <person name="Konrad A."/>
            <person name="Singh S."/>
            <person name="Jensen M.F."/>
            <person name="Cong E.H."/>
            <person name="Eikeseth-Otteraa H."/>
            <person name="Noel B."/>
            <person name="Anthouard V."/>
            <person name="Porcel B.M."/>
            <person name="Kachouri-Lafond R."/>
            <person name="Nishino A."/>
            <person name="Ugolini M."/>
            <person name="Chourrout P."/>
            <person name="Nishida H."/>
            <person name="Aasland R."/>
            <person name="Huzurbazar S."/>
            <person name="Westhof E."/>
            <person name="Delsuc F."/>
            <person name="Lehrach H."/>
            <person name="Reinhardt R."/>
            <person name="Weissenbach J."/>
            <person name="Roy S.W."/>
            <person name="Artiguenave F."/>
            <person name="Postlethwait J.H."/>
            <person name="Manak J.R."/>
            <person name="Thompson E.M."/>
            <person name="Jaillon O."/>
            <person name="Du Pasquier L."/>
            <person name="Boudinot P."/>
            <person name="Liberles D.A."/>
            <person name="Volff J.N."/>
            <person name="Philippe H."/>
            <person name="Lenhard B."/>
            <person name="Roest Crollius H."/>
            <person name="Wincker P."/>
            <person name="Chourrout D."/>
        </authorList>
    </citation>
    <scope>NUCLEOTIDE SEQUENCE [LARGE SCALE GENOMIC DNA]</scope>
</reference>
<name>E4WX65_OIKDI</name>
<protein>
    <submittedName>
        <fullName evidence="2">Uncharacterized protein</fullName>
    </submittedName>
</protein>
<dbReference type="Proteomes" id="UP000001307">
    <property type="component" value="Unassembled WGS sequence"/>
</dbReference>
<dbReference type="InParanoid" id="E4WX65"/>
<evidence type="ECO:0000313" key="2">
    <source>
        <dbReference type="EMBL" id="CBY21957.1"/>
    </source>
</evidence>
<proteinExistence type="predicted"/>
<gene>
    <name evidence="2" type="ORF">GSOID_T00011494001</name>
</gene>
<keyword evidence="3" id="KW-1185">Reference proteome</keyword>
<dbReference type="AlphaFoldDB" id="E4WX65"/>
<accession>E4WX65</accession>